<dbReference type="EMBL" id="JAGKQM010000008">
    <property type="protein sequence ID" value="KAH0914719.1"/>
    <property type="molecule type" value="Genomic_DNA"/>
</dbReference>
<protein>
    <submittedName>
        <fullName evidence="1">Uncharacterized protein</fullName>
    </submittedName>
</protein>
<name>A0ABQ8CCB9_BRANA</name>
<gene>
    <name evidence="1" type="ORF">HID58_029165</name>
</gene>
<dbReference type="Proteomes" id="UP000824890">
    <property type="component" value="Unassembled WGS sequence"/>
</dbReference>
<reference evidence="1 2" key="1">
    <citation type="submission" date="2021-05" db="EMBL/GenBank/DDBJ databases">
        <title>Genome Assembly of Synthetic Allotetraploid Brassica napus Reveals Homoeologous Exchanges between Subgenomes.</title>
        <authorList>
            <person name="Davis J.T."/>
        </authorList>
    </citation>
    <scope>NUCLEOTIDE SEQUENCE [LARGE SCALE GENOMIC DNA]</scope>
    <source>
        <strain evidence="2">cv. Da-Ae</strain>
        <tissue evidence="1">Seedling</tissue>
    </source>
</reference>
<sequence length="233" mass="28025">MECMRPKQLFESHFSFPSSTWSGVPKADHRTRFLKSKRNSPTSIEWQSPTRFERAFDGGMDEIPFMRPSWWQKGNTCSNSGSFVVLWYFSFTTRSSYLANSNFRQSTERKRVLSYLFPRCPTICEGTVEGYLRYYTFWESLEYELYVYEGTLEGYLRYYTFWESLEYELYVRWASSFPLFWHLVNRLEVLATAIFERAMYCKPNKEFRQYQFVMGSMMIQEGFILCRCLHSSF</sequence>
<proteinExistence type="predicted"/>
<organism evidence="1 2">
    <name type="scientific">Brassica napus</name>
    <name type="common">Rape</name>
    <dbReference type="NCBI Taxonomy" id="3708"/>
    <lineage>
        <taxon>Eukaryota</taxon>
        <taxon>Viridiplantae</taxon>
        <taxon>Streptophyta</taxon>
        <taxon>Embryophyta</taxon>
        <taxon>Tracheophyta</taxon>
        <taxon>Spermatophyta</taxon>
        <taxon>Magnoliopsida</taxon>
        <taxon>eudicotyledons</taxon>
        <taxon>Gunneridae</taxon>
        <taxon>Pentapetalae</taxon>
        <taxon>rosids</taxon>
        <taxon>malvids</taxon>
        <taxon>Brassicales</taxon>
        <taxon>Brassicaceae</taxon>
        <taxon>Brassiceae</taxon>
        <taxon>Brassica</taxon>
    </lineage>
</organism>
<accession>A0ABQ8CCB9</accession>
<evidence type="ECO:0000313" key="2">
    <source>
        <dbReference type="Proteomes" id="UP000824890"/>
    </source>
</evidence>
<comment type="caution">
    <text evidence="1">The sequence shown here is derived from an EMBL/GenBank/DDBJ whole genome shotgun (WGS) entry which is preliminary data.</text>
</comment>
<evidence type="ECO:0000313" key="1">
    <source>
        <dbReference type="EMBL" id="KAH0914719.1"/>
    </source>
</evidence>
<keyword evidence="2" id="KW-1185">Reference proteome</keyword>